<dbReference type="InterPro" id="IPR006575">
    <property type="entry name" value="RWD_dom"/>
</dbReference>
<dbReference type="PANTHER" id="PTHR15628:SF1">
    <property type="entry name" value="RWD DOMAIN-CONTAINING PROTEIN 3"/>
    <property type="match status" value="1"/>
</dbReference>
<dbReference type="PANTHER" id="PTHR15628">
    <property type="entry name" value="RWD DOMAIN-CONTAINING PROTEIN 3"/>
    <property type="match status" value="1"/>
</dbReference>
<keyword evidence="9" id="KW-1185">Reference proteome</keyword>
<dbReference type="AlphaFoldDB" id="A0A8C4I0L1"/>
<evidence type="ECO:0000256" key="4">
    <source>
        <dbReference type="ARBA" id="ARBA00022490"/>
    </source>
</evidence>
<evidence type="ECO:0000256" key="2">
    <source>
        <dbReference type="ARBA" id="ARBA00004496"/>
    </source>
</evidence>
<evidence type="ECO:0000256" key="5">
    <source>
        <dbReference type="ARBA" id="ARBA00023242"/>
    </source>
</evidence>
<proteinExistence type="predicted"/>
<dbReference type="InterPro" id="IPR016135">
    <property type="entry name" value="UBQ-conjugating_enzyme/RWD"/>
</dbReference>
<evidence type="ECO:0000313" key="9">
    <source>
        <dbReference type="Proteomes" id="UP000694389"/>
    </source>
</evidence>
<keyword evidence="5" id="KW-0539">Nucleus</keyword>
<dbReference type="PROSITE" id="PS50908">
    <property type="entry name" value="RWD"/>
    <property type="match status" value="1"/>
</dbReference>
<accession>A0A8C4I0L1</accession>
<dbReference type="GO" id="GO:0005737">
    <property type="term" value="C:cytoplasm"/>
    <property type="evidence" value="ECO:0007669"/>
    <property type="project" value="UniProtKB-SubCell"/>
</dbReference>
<evidence type="ECO:0000256" key="3">
    <source>
        <dbReference type="ARBA" id="ARBA00015444"/>
    </source>
</evidence>
<organism evidence="8 9">
    <name type="scientific">Dicentrarchus labrax</name>
    <name type="common">European seabass</name>
    <name type="synonym">Morone labrax</name>
    <dbReference type="NCBI Taxonomy" id="13489"/>
    <lineage>
        <taxon>Eukaryota</taxon>
        <taxon>Metazoa</taxon>
        <taxon>Chordata</taxon>
        <taxon>Craniata</taxon>
        <taxon>Vertebrata</taxon>
        <taxon>Euteleostomi</taxon>
        <taxon>Actinopterygii</taxon>
        <taxon>Neopterygii</taxon>
        <taxon>Teleostei</taxon>
        <taxon>Neoteleostei</taxon>
        <taxon>Acanthomorphata</taxon>
        <taxon>Eupercaria</taxon>
        <taxon>Moronidae</taxon>
        <taxon>Dicentrarchus</taxon>
    </lineage>
</organism>
<feature type="domain" description="RWD" evidence="7">
    <location>
        <begin position="69"/>
        <end position="174"/>
    </location>
</feature>
<dbReference type="Ensembl" id="ENSDLAT00005053168.2">
    <property type="protein sequence ID" value="ENSDLAP00005049882.2"/>
    <property type="gene ID" value="ENSDLAG00005021823.2"/>
</dbReference>
<dbReference type="GO" id="GO:1902073">
    <property type="term" value="P:positive regulation of hypoxia-inducible factor-1alpha signaling pathway"/>
    <property type="evidence" value="ECO:0007669"/>
    <property type="project" value="InterPro"/>
</dbReference>
<dbReference type="GO" id="GO:0033235">
    <property type="term" value="P:positive regulation of protein sumoylation"/>
    <property type="evidence" value="ECO:0007669"/>
    <property type="project" value="InterPro"/>
</dbReference>
<dbReference type="CDD" id="cd24164">
    <property type="entry name" value="RWDD3_C"/>
    <property type="match status" value="1"/>
</dbReference>
<keyword evidence="4" id="KW-0963">Cytoplasm</keyword>
<dbReference type="GO" id="GO:0005634">
    <property type="term" value="C:nucleus"/>
    <property type="evidence" value="ECO:0007669"/>
    <property type="project" value="UniProtKB-SubCell"/>
</dbReference>
<comment type="subcellular location">
    <subcellularLocation>
        <location evidence="2">Cytoplasm</location>
    </subcellularLocation>
    <subcellularLocation>
        <location evidence="1">Nucleus</location>
    </subcellularLocation>
</comment>
<evidence type="ECO:0000313" key="8">
    <source>
        <dbReference type="Ensembl" id="ENSDLAP00005049882.2"/>
    </source>
</evidence>
<dbReference type="Proteomes" id="UP000694389">
    <property type="component" value="Unassembled WGS sequence"/>
</dbReference>
<sequence>MCTRTTNSGGGDTIQADGGETGRRWRDRQTVEIPYRQTVERQADGGETGRRWRDRQTVEPVTMSEAAVEEISALSSIYCGEREFLLLQQSAQDGLVVQINRTIGGDRGLDISLLFQLHPRYPSCPPDISVSSTGLSRTQCSNIRQRLLDHAGALPPEPMVHQLVECLQHCVEVTEDCRGGQEEVQGREKEEVFTAVLLLDHIRSQNRYIGLLKRWTQQLQLTGRLLHGRSILVILQGGRPNIKEFCRLLKTVKVDVDSSGKKCKERMMKVLIETTLSSSCGNGLQGFVVKNYQSLPELTAAFQEINMTMLYQQIQPSLSD</sequence>
<dbReference type="SUPFAM" id="SSF54495">
    <property type="entry name" value="UBC-like"/>
    <property type="match status" value="1"/>
</dbReference>
<dbReference type="InterPro" id="IPR038840">
    <property type="entry name" value="RWDD3"/>
</dbReference>
<dbReference type="Gene3D" id="3.10.110.10">
    <property type="entry name" value="Ubiquitin Conjugating Enzyme"/>
    <property type="match status" value="1"/>
</dbReference>
<dbReference type="SMART" id="SM00591">
    <property type="entry name" value="RWD"/>
    <property type="match status" value="1"/>
</dbReference>
<reference evidence="8" key="2">
    <citation type="submission" date="2025-09" db="UniProtKB">
        <authorList>
            <consortium name="Ensembl"/>
        </authorList>
    </citation>
    <scope>IDENTIFICATION</scope>
</reference>
<evidence type="ECO:0000256" key="1">
    <source>
        <dbReference type="ARBA" id="ARBA00004123"/>
    </source>
</evidence>
<dbReference type="Pfam" id="PF05773">
    <property type="entry name" value="RWD"/>
    <property type="match status" value="1"/>
</dbReference>
<evidence type="ECO:0000259" key="7">
    <source>
        <dbReference type="PROSITE" id="PS50908"/>
    </source>
</evidence>
<evidence type="ECO:0000256" key="6">
    <source>
        <dbReference type="SAM" id="MobiDB-lite"/>
    </source>
</evidence>
<dbReference type="GeneTree" id="ENSGT00390000000954"/>
<name>A0A8C4I0L1_DICLA</name>
<protein>
    <recommendedName>
        <fullName evidence="3">RWD domain-containing protein 3</fullName>
    </recommendedName>
</protein>
<reference evidence="8" key="1">
    <citation type="submission" date="2025-08" db="UniProtKB">
        <authorList>
            <consortium name="Ensembl"/>
        </authorList>
    </citation>
    <scope>IDENTIFICATION</scope>
</reference>
<feature type="region of interest" description="Disordered" evidence="6">
    <location>
        <begin position="1"/>
        <end position="28"/>
    </location>
</feature>